<reference evidence="1" key="1">
    <citation type="submission" date="2009-10" db="EMBL/GenBank/DDBJ databases">
        <title>Diversity of trophic interactions inside an arsenic-rich microbial ecosystem.</title>
        <authorList>
            <person name="Bertin P.N."/>
            <person name="Heinrich-Salmeron A."/>
            <person name="Pelletier E."/>
            <person name="Goulhen-Chollet F."/>
            <person name="Arsene-Ploetze F."/>
            <person name="Gallien S."/>
            <person name="Calteau A."/>
            <person name="Vallenet D."/>
            <person name="Casiot C."/>
            <person name="Chane-Woon-Ming B."/>
            <person name="Giloteaux L."/>
            <person name="Barakat M."/>
            <person name="Bonnefoy V."/>
            <person name="Bruneel O."/>
            <person name="Chandler M."/>
            <person name="Cleiss J."/>
            <person name="Duran R."/>
            <person name="Elbaz-Poulichet F."/>
            <person name="Fonknechten N."/>
            <person name="Lauga B."/>
            <person name="Mornico D."/>
            <person name="Ortet P."/>
            <person name="Schaeffer C."/>
            <person name="Siguier P."/>
            <person name="Alexander Thil Smith A."/>
            <person name="Van Dorsselaer A."/>
            <person name="Weissenbach J."/>
            <person name="Medigue C."/>
            <person name="Le Paslier D."/>
        </authorList>
    </citation>
    <scope>NUCLEOTIDE SEQUENCE</scope>
</reference>
<comment type="caution">
    <text evidence="1">The sequence shown here is derived from an EMBL/GenBank/DDBJ whole genome shotgun (WGS) entry which is preliminary data.</text>
</comment>
<dbReference type="EMBL" id="CABR01000137">
    <property type="protein sequence ID" value="CBI11360.1"/>
    <property type="molecule type" value="Genomic_DNA"/>
</dbReference>
<evidence type="ECO:0000313" key="1">
    <source>
        <dbReference type="EMBL" id="CBI11360.1"/>
    </source>
</evidence>
<dbReference type="AlphaFoldDB" id="E6QVT7"/>
<sequence length="151" mass="16565">MKEFPTDFGPLEYNEDNKTRFLRTGSVLLKEVAKELVAKGIVATSKISVNRAGIAVSGEVYGYLYAPGLHHGVLVTITGGSFSNNRLDRLVCYIQYRTVNNSLANKGEKQSLPALSRIIGNNVYVDSFNADSIIRKVDHMMAHFPATSNVA</sequence>
<name>E6QVT7_9ZZZZ</name>
<organism evidence="1">
    <name type="scientific">mine drainage metagenome</name>
    <dbReference type="NCBI Taxonomy" id="410659"/>
    <lineage>
        <taxon>unclassified sequences</taxon>
        <taxon>metagenomes</taxon>
        <taxon>ecological metagenomes</taxon>
    </lineage>
</organism>
<accession>E6QVT7</accession>
<protein>
    <submittedName>
        <fullName evidence="1">Uncharacterized protein</fullName>
    </submittedName>
</protein>
<proteinExistence type="predicted"/>
<gene>
    <name evidence="1" type="ORF">CARN7_2183</name>
</gene>